<dbReference type="InterPro" id="IPR021259">
    <property type="entry name" value="DUF2817"/>
</dbReference>
<dbReference type="Proteomes" id="UP000245133">
    <property type="component" value="Unassembled WGS sequence"/>
</dbReference>
<dbReference type="EMBL" id="BFBB01000005">
    <property type="protein sequence ID" value="GBF50461.1"/>
    <property type="molecule type" value="Genomic_DNA"/>
</dbReference>
<keyword evidence="1" id="KW-1133">Transmembrane helix</keyword>
<proteinExistence type="predicted"/>
<dbReference type="AlphaFoldDB" id="A0A2P2E0Q3"/>
<gene>
    <name evidence="2" type="ORF">LPTSP4_19860</name>
</gene>
<evidence type="ECO:0000313" key="2">
    <source>
        <dbReference type="EMBL" id="GBF50461.1"/>
    </source>
</evidence>
<dbReference type="SUPFAM" id="SSF53187">
    <property type="entry name" value="Zn-dependent exopeptidases"/>
    <property type="match status" value="1"/>
</dbReference>
<organism evidence="2 3">
    <name type="scientific">Leptospira ryugenii</name>
    <dbReference type="NCBI Taxonomy" id="1917863"/>
    <lineage>
        <taxon>Bacteria</taxon>
        <taxon>Pseudomonadati</taxon>
        <taxon>Spirochaetota</taxon>
        <taxon>Spirochaetia</taxon>
        <taxon>Leptospirales</taxon>
        <taxon>Leptospiraceae</taxon>
        <taxon>Leptospira</taxon>
    </lineage>
</organism>
<keyword evidence="1" id="KW-0472">Membrane</keyword>
<accession>A0A2P2E0Q3</accession>
<evidence type="ECO:0000256" key="1">
    <source>
        <dbReference type="SAM" id="Phobius"/>
    </source>
</evidence>
<dbReference type="Pfam" id="PF10994">
    <property type="entry name" value="DUF2817"/>
    <property type="match status" value="1"/>
</dbReference>
<dbReference type="RefSeq" id="WP_108976390.1">
    <property type="nucleotide sequence ID" value="NZ_BFBB01000005.1"/>
</dbReference>
<dbReference type="CDD" id="cd06233">
    <property type="entry name" value="M14-like"/>
    <property type="match status" value="1"/>
</dbReference>
<reference evidence="2 3" key="1">
    <citation type="submission" date="2018-02" db="EMBL/GenBank/DDBJ databases">
        <title>Novel Leptospira species isolated from soil and water in Japan.</title>
        <authorList>
            <person name="Nakao R."/>
            <person name="Masuzawa T."/>
        </authorList>
    </citation>
    <scope>NUCLEOTIDE SEQUENCE [LARGE SCALE GENOMIC DNA]</scope>
    <source>
        <strain evidence="2 3">YH101</strain>
    </source>
</reference>
<feature type="transmembrane region" description="Helical" evidence="1">
    <location>
        <begin position="165"/>
        <end position="186"/>
    </location>
</feature>
<sequence length="391" mass="45852">MTNTLHTNKNQSAYTKALFFETYEECRKDFLILTKKVKKKFPESRIEKITFSKVEDPIDSFFFQPKKKRSNRLILITSGIHGVEGFTGSAVQRLFLQEILSGNFAKGCDYFFLHGINTFGFKNRKRVNENNIDLNRNFFFKKEKIPKKERNLGYRRFASFFTPKFPFTFLPLEFAIFFLRFLGIMLRIGITNFSNAFVRGQYEYKEGLYFGGKRPETVVKRLKRNFKDQCKGYKSILHLDLHTGHGEANDVVLIQNADLGSKEDQFISQVTNGQSLLKPGSGGAFYKTAGDFTDLLSKILPNDKEIIPLTVEIGTTGNTKFLQAVWTSFLIVAENRIRHYGSWFQKNRYAIEEKFFRYFYPDSEFWRYTILMKTRDMMHEIIRQFCEFPSK</sequence>
<dbReference type="OrthoDB" id="4014363at2"/>
<keyword evidence="1" id="KW-0812">Transmembrane</keyword>
<keyword evidence="3" id="KW-1185">Reference proteome</keyword>
<evidence type="ECO:0000313" key="3">
    <source>
        <dbReference type="Proteomes" id="UP000245133"/>
    </source>
</evidence>
<protein>
    <recommendedName>
        <fullName evidence="4">DUF2817 domain-containing protein</fullName>
    </recommendedName>
</protein>
<name>A0A2P2E0Q3_9LEPT</name>
<comment type="caution">
    <text evidence="2">The sequence shown here is derived from an EMBL/GenBank/DDBJ whole genome shotgun (WGS) entry which is preliminary data.</text>
</comment>
<evidence type="ECO:0008006" key="4">
    <source>
        <dbReference type="Google" id="ProtNLM"/>
    </source>
</evidence>
<dbReference type="Gene3D" id="3.40.630.10">
    <property type="entry name" value="Zn peptidases"/>
    <property type="match status" value="1"/>
</dbReference>